<dbReference type="EMBL" id="JBHFNR010000050">
    <property type="protein sequence ID" value="MFB2892746.1"/>
    <property type="molecule type" value="Genomic_DNA"/>
</dbReference>
<organism evidence="1 2">
    <name type="scientific">Floridaenema flaviceps BLCC-F50</name>
    <dbReference type="NCBI Taxonomy" id="3153642"/>
    <lineage>
        <taxon>Bacteria</taxon>
        <taxon>Bacillati</taxon>
        <taxon>Cyanobacteriota</taxon>
        <taxon>Cyanophyceae</taxon>
        <taxon>Oscillatoriophycideae</taxon>
        <taxon>Aerosakkonematales</taxon>
        <taxon>Aerosakkonemataceae</taxon>
        <taxon>Floridanema</taxon>
        <taxon>Floridanema flaviceps</taxon>
    </lineage>
</organism>
<proteinExistence type="predicted"/>
<dbReference type="NCBIfam" id="TIGR02436">
    <property type="entry name" value="four helix bundle protein"/>
    <property type="match status" value="1"/>
</dbReference>
<dbReference type="Gene3D" id="1.20.1440.60">
    <property type="entry name" value="23S rRNA-intervening sequence"/>
    <property type="match status" value="1"/>
</dbReference>
<dbReference type="Pfam" id="PF05635">
    <property type="entry name" value="23S_rRNA_IVP"/>
    <property type="match status" value="1"/>
</dbReference>
<keyword evidence="2" id="KW-1185">Reference proteome</keyword>
<protein>
    <submittedName>
        <fullName evidence="1">Four helix bundle protein</fullName>
    </submittedName>
</protein>
<dbReference type="InterPro" id="IPR036583">
    <property type="entry name" value="23S_rRNA_IVS_sf"/>
</dbReference>
<dbReference type="PANTHER" id="PTHR38471">
    <property type="entry name" value="FOUR HELIX BUNDLE PROTEIN"/>
    <property type="match status" value="1"/>
</dbReference>
<dbReference type="Proteomes" id="UP001576784">
    <property type="component" value="Unassembled WGS sequence"/>
</dbReference>
<gene>
    <name evidence="1" type="ORF">ACE1CI_07370</name>
</gene>
<accession>A0ABV4XM45</accession>
<evidence type="ECO:0000313" key="1">
    <source>
        <dbReference type="EMBL" id="MFB2892746.1"/>
    </source>
</evidence>
<comment type="caution">
    <text evidence="1">The sequence shown here is derived from an EMBL/GenBank/DDBJ whole genome shotgun (WGS) entry which is preliminary data.</text>
</comment>
<dbReference type="InterPro" id="IPR012657">
    <property type="entry name" value="23S_rRNA-intervening_sequence"/>
</dbReference>
<dbReference type="SUPFAM" id="SSF158446">
    <property type="entry name" value="IVS-encoded protein-like"/>
    <property type="match status" value="1"/>
</dbReference>
<evidence type="ECO:0000313" key="2">
    <source>
        <dbReference type="Proteomes" id="UP001576784"/>
    </source>
</evidence>
<dbReference type="PANTHER" id="PTHR38471:SF2">
    <property type="entry name" value="FOUR HELIX BUNDLE PROTEIN"/>
    <property type="match status" value="1"/>
</dbReference>
<dbReference type="RefSeq" id="WP_413262412.1">
    <property type="nucleotide sequence ID" value="NZ_JBHFNR010000050.1"/>
</dbReference>
<reference evidence="1 2" key="1">
    <citation type="submission" date="2024-09" db="EMBL/GenBank/DDBJ databases">
        <title>Floridaenema gen nov. (Aerosakkonemataceae, Aerosakkonematales ord. nov., Cyanobacteria) from benthic tropical and subtropical fresh waters, with the description of four new species.</title>
        <authorList>
            <person name="Moretto J.A."/>
            <person name="Berthold D.E."/>
            <person name="Lefler F.W."/>
            <person name="Huang I.-S."/>
            <person name="Laughinghouse H. IV."/>
        </authorList>
    </citation>
    <scope>NUCLEOTIDE SEQUENCE [LARGE SCALE GENOMIC DNA]</scope>
    <source>
        <strain evidence="1 2">BLCC-F50</strain>
    </source>
</reference>
<sequence>MSIKRFQDLQVYQLSEKLADEIWKIVTKWDYLKQDTVGKQLIRSADSIGANIAEGVGRGTYQQNRYFVRIARGSLLETQHWLRRAYCRNLLTVEEVKIIKPIIDELAPKLNAYLKSIGNFPNDK</sequence>
<name>A0ABV4XM45_9CYAN</name>